<protein>
    <recommendedName>
        <fullName evidence="3">Type II toxin-antitoxin system mRNA interferase toxin, RelE/StbE family</fullName>
    </recommendedName>
</protein>
<sequence>MYTLSWSNGFRRGFKKATRKDPVLQEKIFSALEKLSREPFDPSLKAHKLHGKLIGLWACQVEYDCRIVFTFDKDPDSGKDLIVLVDIGKHDEVY</sequence>
<dbReference type="InterPro" id="IPR004386">
    <property type="entry name" value="Toxin_YafQ-like"/>
</dbReference>
<evidence type="ECO:0008006" key="3">
    <source>
        <dbReference type="Google" id="ProtNLM"/>
    </source>
</evidence>
<organism evidence="2">
    <name type="scientific">uncultured Desulfobacterium sp</name>
    <dbReference type="NCBI Taxonomy" id="201089"/>
    <lineage>
        <taxon>Bacteria</taxon>
        <taxon>Pseudomonadati</taxon>
        <taxon>Thermodesulfobacteriota</taxon>
        <taxon>Desulfobacteria</taxon>
        <taxon>Desulfobacterales</taxon>
        <taxon>Desulfobacteriaceae</taxon>
        <taxon>Desulfobacterium</taxon>
        <taxon>environmental samples</taxon>
    </lineage>
</organism>
<dbReference type="AlphaFoldDB" id="E1YK60"/>
<accession>E1YK60</accession>
<dbReference type="EMBL" id="FR695877">
    <property type="protein sequence ID" value="CBX31664.1"/>
    <property type="molecule type" value="Genomic_DNA"/>
</dbReference>
<dbReference type="InterPro" id="IPR007712">
    <property type="entry name" value="RelE/ParE_toxin"/>
</dbReference>
<gene>
    <name evidence="2" type="ORF">N47_E51760</name>
</gene>
<dbReference type="InterPro" id="IPR035093">
    <property type="entry name" value="RelE/ParE_toxin_dom_sf"/>
</dbReference>
<dbReference type="Gene3D" id="3.30.2310.20">
    <property type="entry name" value="RelE-like"/>
    <property type="match status" value="1"/>
</dbReference>
<reference evidence="2" key="1">
    <citation type="journal article" date="2011" name="Environ. Microbiol.">
        <title>Genomic insights into the metabolic potential of the polycyclic aromatic hydrocarbon degrading sulfate-reducing Deltaproteobacterium N47.</title>
        <authorList>
            <person name="Bergmann F."/>
            <person name="Selesi D."/>
            <person name="Weinmaier T."/>
            <person name="Tischler P."/>
            <person name="Rattei T."/>
            <person name="Meckenstock R.U."/>
        </authorList>
    </citation>
    <scope>NUCLEOTIDE SEQUENCE</scope>
</reference>
<proteinExistence type="predicted"/>
<dbReference type="SUPFAM" id="SSF143011">
    <property type="entry name" value="RelE-like"/>
    <property type="match status" value="1"/>
</dbReference>
<dbReference type="NCBIfam" id="TIGR02385">
    <property type="entry name" value="RelE_StbE"/>
    <property type="match status" value="1"/>
</dbReference>
<evidence type="ECO:0000313" key="2">
    <source>
        <dbReference type="EMBL" id="CBX31664.1"/>
    </source>
</evidence>
<name>E1YK60_9BACT</name>
<keyword evidence="1" id="KW-1277">Toxin-antitoxin system</keyword>
<dbReference type="Pfam" id="PF15738">
    <property type="entry name" value="YafQ_toxin"/>
    <property type="match status" value="1"/>
</dbReference>
<evidence type="ECO:0000256" key="1">
    <source>
        <dbReference type="ARBA" id="ARBA00022649"/>
    </source>
</evidence>